<evidence type="ECO:0008006" key="4">
    <source>
        <dbReference type="Google" id="ProtNLM"/>
    </source>
</evidence>
<dbReference type="AlphaFoldDB" id="A0A1H1P846"/>
<organism evidence="2 3">
    <name type="scientific">Winogradskyella sediminis</name>
    <dbReference type="NCBI Taxonomy" id="1382466"/>
    <lineage>
        <taxon>Bacteria</taxon>
        <taxon>Pseudomonadati</taxon>
        <taxon>Bacteroidota</taxon>
        <taxon>Flavobacteriia</taxon>
        <taxon>Flavobacteriales</taxon>
        <taxon>Flavobacteriaceae</taxon>
        <taxon>Winogradskyella</taxon>
    </lineage>
</organism>
<gene>
    <name evidence="2" type="ORF">SAMN04489797_0805</name>
</gene>
<protein>
    <recommendedName>
        <fullName evidence="4">DUF3667 domain-containing protein</fullName>
    </recommendedName>
</protein>
<reference evidence="2 3" key="1">
    <citation type="submission" date="2016-10" db="EMBL/GenBank/DDBJ databases">
        <authorList>
            <person name="Varghese N."/>
            <person name="Submissions S."/>
        </authorList>
    </citation>
    <scope>NUCLEOTIDE SEQUENCE [LARGE SCALE GENOMIC DNA]</scope>
    <source>
        <strain evidence="2 3">RHA_55</strain>
    </source>
</reference>
<dbReference type="EMBL" id="LT629774">
    <property type="protein sequence ID" value="SDS07446.1"/>
    <property type="molecule type" value="Genomic_DNA"/>
</dbReference>
<dbReference type="RefSeq" id="WP_092444496.1">
    <property type="nucleotide sequence ID" value="NZ_JBLXFM010000001.1"/>
</dbReference>
<feature type="transmembrane region" description="Helical" evidence="1">
    <location>
        <begin position="190"/>
        <end position="213"/>
    </location>
</feature>
<name>A0A1H1P846_9FLAO</name>
<sequence length="260" mass="30261">MNCKNCHTDLSEKDSYCNRCGGKVIRNRLSAKNLFEYISETFLNYDNALVLTFIHLVSKPDVVISSFILGVRKKYINPISFFGLSLTFSGISLFIIKKFYLEYLDFSNLLNGIKGSQEIMSSTSRSILEYNSLFYFLLIPFFALISWVVFLDKKYNFTEHVVIYFYSMSLLSIISVFVAQLILLVVPQHYFMFSMFIYPVMFIYHCFILKRIFKLTTGNLMLRSLIFFGLFFVLYVVISILVFALMLATGIVNLEDFKPQ</sequence>
<proteinExistence type="predicted"/>
<dbReference type="Proteomes" id="UP000198963">
    <property type="component" value="Chromosome I"/>
</dbReference>
<accession>A0A1H1P846</accession>
<keyword evidence="3" id="KW-1185">Reference proteome</keyword>
<dbReference type="Pfam" id="PF12412">
    <property type="entry name" value="DUF3667"/>
    <property type="match status" value="1"/>
</dbReference>
<evidence type="ECO:0000313" key="2">
    <source>
        <dbReference type="EMBL" id="SDS07446.1"/>
    </source>
</evidence>
<evidence type="ECO:0000313" key="3">
    <source>
        <dbReference type="Proteomes" id="UP000198963"/>
    </source>
</evidence>
<feature type="transmembrane region" description="Helical" evidence="1">
    <location>
        <begin position="75"/>
        <end position="96"/>
    </location>
</feature>
<keyword evidence="1" id="KW-0812">Transmembrane</keyword>
<keyword evidence="1" id="KW-1133">Transmembrane helix</keyword>
<dbReference type="STRING" id="1249933.SAMN04489797_0805"/>
<feature type="transmembrane region" description="Helical" evidence="1">
    <location>
        <begin position="225"/>
        <end position="252"/>
    </location>
</feature>
<feature type="transmembrane region" description="Helical" evidence="1">
    <location>
        <begin position="163"/>
        <end position="184"/>
    </location>
</feature>
<feature type="transmembrane region" description="Helical" evidence="1">
    <location>
        <begin position="133"/>
        <end position="151"/>
    </location>
</feature>
<evidence type="ECO:0000256" key="1">
    <source>
        <dbReference type="SAM" id="Phobius"/>
    </source>
</evidence>
<keyword evidence="1" id="KW-0472">Membrane</keyword>
<dbReference type="InterPro" id="IPR022134">
    <property type="entry name" value="DUF3667"/>
</dbReference>